<dbReference type="Proteomes" id="UP000639643">
    <property type="component" value="Unassembled WGS sequence"/>
</dbReference>
<reference evidence="12" key="1">
    <citation type="journal article" date="2020" name="Phytopathology">
        <title>Genome Sequence Resources of Colletotrichum truncatum, C. plurivorum, C. musicola, and C. sojae: Four Species Pathogenic to Soybean (Glycine max).</title>
        <authorList>
            <person name="Rogerio F."/>
            <person name="Boufleur T.R."/>
            <person name="Ciampi-Guillardi M."/>
            <person name="Sukno S.A."/>
            <person name="Thon M.R."/>
            <person name="Massola Junior N.S."/>
            <person name="Baroncelli R."/>
        </authorList>
    </citation>
    <scope>NUCLEOTIDE SEQUENCE</scope>
    <source>
        <strain evidence="12">LFN0074</strain>
    </source>
</reference>
<evidence type="ECO:0000256" key="4">
    <source>
        <dbReference type="ARBA" id="ARBA00022448"/>
    </source>
</evidence>
<keyword evidence="8" id="KW-0472">Membrane</keyword>
<keyword evidence="7" id="KW-0653">Protein transport</keyword>
<proteinExistence type="inferred from homology"/>
<feature type="compositionally biased region" description="Polar residues" evidence="9">
    <location>
        <begin position="351"/>
        <end position="364"/>
    </location>
</feature>
<evidence type="ECO:0000256" key="6">
    <source>
        <dbReference type="ARBA" id="ARBA00022753"/>
    </source>
</evidence>
<name>A0A8H6U848_9PEZI</name>
<feature type="domain" description="Vta1 C-terminal" evidence="11">
    <location>
        <begin position="371"/>
        <end position="402"/>
    </location>
</feature>
<evidence type="ECO:0000256" key="1">
    <source>
        <dbReference type="ARBA" id="ARBA00004481"/>
    </source>
</evidence>
<keyword evidence="4" id="KW-0813">Transport</keyword>
<feature type="domain" description="Vta1/callose synthase N-terminal" evidence="10">
    <location>
        <begin position="13"/>
        <end position="162"/>
    </location>
</feature>
<comment type="similarity">
    <text evidence="3">Belongs to the VTA1 family.</text>
</comment>
<dbReference type="InterPro" id="IPR023175">
    <property type="entry name" value="Vta1/CALS_N_sf"/>
</dbReference>
<dbReference type="InterPro" id="IPR041212">
    <property type="entry name" value="Vta1_C"/>
</dbReference>
<evidence type="ECO:0000313" key="12">
    <source>
        <dbReference type="EMBL" id="KAF6843696.1"/>
    </source>
</evidence>
<dbReference type="InterPro" id="IPR039431">
    <property type="entry name" value="Vta1/CALS_N"/>
</dbReference>
<evidence type="ECO:0000256" key="8">
    <source>
        <dbReference type="ARBA" id="ARBA00023136"/>
    </source>
</evidence>
<evidence type="ECO:0000259" key="11">
    <source>
        <dbReference type="Pfam" id="PF18097"/>
    </source>
</evidence>
<protein>
    <submittedName>
        <fullName evidence="12">Vacuolar protein sorting-associated protein vta1 like protein</fullName>
    </submittedName>
</protein>
<evidence type="ECO:0000256" key="2">
    <source>
        <dbReference type="ARBA" id="ARBA00004496"/>
    </source>
</evidence>
<evidence type="ECO:0000313" key="13">
    <source>
        <dbReference type="Proteomes" id="UP000639643"/>
    </source>
</evidence>
<comment type="subcellular location">
    <subcellularLocation>
        <location evidence="2">Cytoplasm</location>
    </subcellularLocation>
    <subcellularLocation>
        <location evidence="1">Endosome membrane</location>
        <topology evidence="1">Peripheral membrane protein</topology>
    </subcellularLocation>
</comment>
<keyword evidence="6" id="KW-0967">Endosome</keyword>
<sequence length="405" mass="43967">MADPIPESMRQADITRFINRANQLRKHKPAITYWCEYWVINQILAKQLHNVDEESLAYTTNLMDRLERTPAGQIKTENANDEAITDDTVGQAYVEQFAQEAFDRAEKVMRANRVTRQTADTFDAAATFLLLGNIWGQIDEETQKKVKYAKWNAARILKAIKEGRDPNESNPKQEPEPEEALPALDPDDPDVRGLSSPPPKAAFVEDDPETEFYKSAAPPAASSPPPAPLPSEPEAGQSSVLDLPSVPTSNDVNIPPPQNQGYFDPPEQFPPSPLSQTGAIDTTGAGTAPSAPSPYAASSTGPSFSPANATSPWQAPQIPPSNVTKSPPPPPQQFKPPPSIPQQPKAPVVPISNNSWKPDNNGSTDDLDLPKAQKHAKWAISALNFEDVPTAVKELRNALAALGAQ</sequence>
<feature type="compositionally biased region" description="Basic and acidic residues" evidence="9">
    <location>
        <begin position="161"/>
        <end position="175"/>
    </location>
</feature>
<dbReference type="GO" id="GO:0032511">
    <property type="term" value="P:late endosome to vacuole transport via multivesicular body sorting pathway"/>
    <property type="evidence" value="ECO:0007669"/>
    <property type="project" value="InterPro"/>
</dbReference>
<dbReference type="GO" id="GO:0005771">
    <property type="term" value="C:multivesicular body"/>
    <property type="evidence" value="ECO:0007669"/>
    <property type="project" value="TreeGrafter"/>
</dbReference>
<dbReference type="EMBL" id="WIGM01000033">
    <property type="protein sequence ID" value="KAF6843696.1"/>
    <property type="molecule type" value="Genomic_DNA"/>
</dbReference>
<evidence type="ECO:0000259" key="10">
    <source>
        <dbReference type="Pfam" id="PF04652"/>
    </source>
</evidence>
<feature type="compositionally biased region" description="Polar residues" evidence="9">
    <location>
        <begin position="236"/>
        <end position="252"/>
    </location>
</feature>
<feature type="compositionally biased region" description="Polar residues" evidence="9">
    <location>
        <begin position="305"/>
        <end position="314"/>
    </location>
</feature>
<dbReference type="PANTHER" id="PTHR46009">
    <property type="entry name" value="VACUOLAR PROTEIN SORTING-ASSOCIATED PROTEIN VTA1 HOMOLOG"/>
    <property type="match status" value="1"/>
</dbReference>
<evidence type="ECO:0000256" key="3">
    <source>
        <dbReference type="ARBA" id="ARBA00007895"/>
    </source>
</evidence>
<dbReference type="OrthoDB" id="391137at2759"/>
<keyword evidence="5" id="KW-0963">Cytoplasm</keyword>
<feature type="region of interest" description="Disordered" evidence="9">
    <location>
        <begin position="161"/>
        <end position="370"/>
    </location>
</feature>
<gene>
    <name evidence="12" type="ORF">CMUS01_01803</name>
</gene>
<dbReference type="Gene3D" id="1.25.40.270">
    <property type="entry name" value="Vacuolar protein sorting-associated protein vta1"/>
    <property type="match status" value="1"/>
</dbReference>
<comment type="caution">
    <text evidence="12">The sequence shown here is derived from an EMBL/GenBank/DDBJ whole genome shotgun (WGS) entry which is preliminary data.</text>
</comment>
<dbReference type="AlphaFoldDB" id="A0A8H6U848"/>
<organism evidence="12 13">
    <name type="scientific">Colletotrichum musicola</name>
    <dbReference type="NCBI Taxonomy" id="2175873"/>
    <lineage>
        <taxon>Eukaryota</taxon>
        <taxon>Fungi</taxon>
        <taxon>Dikarya</taxon>
        <taxon>Ascomycota</taxon>
        <taxon>Pezizomycotina</taxon>
        <taxon>Sordariomycetes</taxon>
        <taxon>Hypocreomycetidae</taxon>
        <taxon>Glomerellales</taxon>
        <taxon>Glomerellaceae</taxon>
        <taxon>Colletotrichum</taxon>
        <taxon>Colletotrichum orchidearum species complex</taxon>
    </lineage>
</organism>
<accession>A0A8H6U848</accession>
<dbReference type="Pfam" id="PF04652">
    <property type="entry name" value="Vta1"/>
    <property type="match status" value="1"/>
</dbReference>
<dbReference type="Gene3D" id="1.20.5.420">
    <property type="entry name" value="Immunoglobulin FC, subunit C"/>
    <property type="match status" value="1"/>
</dbReference>
<feature type="compositionally biased region" description="Low complexity" evidence="9">
    <location>
        <begin position="277"/>
        <end position="303"/>
    </location>
</feature>
<dbReference type="InterPro" id="IPR044538">
    <property type="entry name" value="Vta1-like"/>
</dbReference>
<feature type="compositionally biased region" description="Pro residues" evidence="9">
    <location>
        <begin position="221"/>
        <end position="231"/>
    </location>
</feature>
<feature type="compositionally biased region" description="Pro residues" evidence="9">
    <location>
        <begin position="326"/>
        <end position="341"/>
    </location>
</feature>
<keyword evidence="13" id="KW-1185">Reference proteome</keyword>
<dbReference type="PANTHER" id="PTHR46009:SF1">
    <property type="entry name" value="VACUOLAR PROTEIN SORTING-ASSOCIATED PROTEIN VTA1 HOMOLOG"/>
    <property type="match status" value="1"/>
</dbReference>
<dbReference type="Pfam" id="PF18097">
    <property type="entry name" value="Vta1_C"/>
    <property type="match status" value="1"/>
</dbReference>
<dbReference type="GO" id="GO:0010008">
    <property type="term" value="C:endosome membrane"/>
    <property type="evidence" value="ECO:0007669"/>
    <property type="project" value="UniProtKB-SubCell"/>
</dbReference>
<dbReference type="GO" id="GO:0015031">
    <property type="term" value="P:protein transport"/>
    <property type="evidence" value="ECO:0007669"/>
    <property type="project" value="UniProtKB-KW"/>
</dbReference>
<evidence type="ECO:0000256" key="5">
    <source>
        <dbReference type="ARBA" id="ARBA00022490"/>
    </source>
</evidence>
<evidence type="ECO:0000256" key="7">
    <source>
        <dbReference type="ARBA" id="ARBA00022927"/>
    </source>
</evidence>
<evidence type="ECO:0000256" key="9">
    <source>
        <dbReference type="SAM" id="MobiDB-lite"/>
    </source>
</evidence>